<dbReference type="Gene3D" id="1.20.140.10">
    <property type="entry name" value="Butyryl-CoA Dehydrogenase, subunit A, domain 3"/>
    <property type="match status" value="1"/>
</dbReference>
<evidence type="ECO:0000259" key="9">
    <source>
        <dbReference type="Pfam" id="PF02771"/>
    </source>
</evidence>
<dbReference type="Pfam" id="PF00441">
    <property type="entry name" value="Acyl-CoA_dh_1"/>
    <property type="match status" value="1"/>
</dbReference>
<dbReference type="GO" id="GO:0016627">
    <property type="term" value="F:oxidoreductase activity, acting on the CH-CH group of donors"/>
    <property type="evidence" value="ECO:0007669"/>
    <property type="project" value="InterPro"/>
</dbReference>
<dbReference type="Pfam" id="PF02771">
    <property type="entry name" value="Acyl-CoA_dh_N"/>
    <property type="match status" value="1"/>
</dbReference>
<dbReference type="Proteomes" id="UP000330809">
    <property type="component" value="Unassembled WGS sequence"/>
</dbReference>
<dbReference type="SUPFAM" id="SSF56645">
    <property type="entry name" value="Acyl-CoA dehydrogenase NM domain-like"/>
    <property type="match status" value="1"/>
</dbReference>
<organism evidence="11 12">
    <name type="scientific">Pseudomonas fragi</name>
    <dbReference type="NCBI Taxonomy" id="296"/>
    <lineage>
        <taxon>Bacteria</taxon>
        <taxon>Pseudomonadati</taxon>
        <taxon>Pseudomonadota</taxon>
        <taxon>Gammaproteobacteria</taxon>
        <taxon>Pseudomonadales</taxon>
        <taxon>Pseudomonadaceae</taxon>
        <taxon>Pseudomonas</taxon>
    </lineage>
</organism>
<evidence type="ECO:0000256" key="3">
    <source>
        <dbReference type="ARBA" id="ARBA00022630"/>
    </source>
</evidence>
<evidence type="ECO:0000259" key="7">
    <source>
        <dbReference type="Pfam" id="PF00441"/>
    </source>
</evidence>
<proteinExistence type="inferred from homology"/>
<dbReference type="Proteomes" id="UP001212337">
    <property type="component" value="Unassembled WGS sequence"/>
</dbReference>
<keyword evidence="13" id="KW-1185">Reference proteome</keyword>
<accession>A0A267CUN3</accession>
<comment type="cofactor">
    <cofactor evidence="1 6">
        <name>FAD</name>
        <dbReference type="ChEBI" id="CHEBI:57692"/>
    </cofactor>
</comment>
<dbReference type="InterPro" id="IPR036250">
    <property type="entry name" value="AcylCo_DH-like_C"/>
</dbReference>
<dbReference type="Gene3D" id="1.10.540.10">
    <property type="entry name" value="Acyl-CoA dehydrogenase/oxidase, N-terminal domain"/>
    <property type="match status" value="1"/>
</dbReference>
<reference evidence="11 12" key="1">
    <citation type="submission" date="2019-02" db="EMBL/GenBank/DDBJ databases">
        <authorList>
            <consortium name="Pathogen Informatics"/>
        </authorList>
    </citation>
    <scope>NUCLEOTIDE SEQUENCE [LARGE SCALE GENOMIC DNA]</scope>
    <source>
        <strain evidence="11 12">3012STDY7103891</strain>
    </source>
</reference>
<sequence length="394" mass="43466">MNIGFSAADEQFRQQVAQWMQQHLSGDFAALRFRGGPGDEDFAPGLRKRWEQVLAQGHWVGAGWATEHGGRGLSISQQVIFFEEYARAGGPGRMGHIGEGLVGPTIAAFGSQEQQQRFLPPILAGQHFWCQGYSEPGAGSDLANIKTRASFDEDRGQWLISGQKVWTSLAHESDWCFVLARTEPGSVGHRGLSFLLVEMDQPGIRVQPIRQLTGTSEFNEVFFDQARASADNLIGQPGDGWKIAMALLGFERGVSTLGQQMQFQNELDEVVRIAKANGAAQDPVLRQRIAQAWSGLRVLRYNSLRMLSGVQDGSLRPEATIYKLAWSTWHVALGKLAMDVLGPEAELLAGAPYELTRLQALFLFTRADTLYGGSNEIQRNIIAERALGMPREAR</sequence>
<keyword evidence="3 6" id="KW-0285">Flavoprotein</keyword>
<evidence type="ECO:0000259" key="8">
    <source>
        <dbReference type="Pfam" id="PF02770"/>
    </source>
</evidence>
<dbReference type="EMBL" id="CAACYJ010000035">
    <property type="protein sequence ID" value="VFB19916.1"/>
    <property type="molecule type" value="Genomic_DNA"/>
</dbReference>
<dbReference type="GO" id="GO:0005886">
    <property type="term" value="C:plasma membrane"/>
    <property type="evidence" value="ECO:0007669"/>
    <property type="project" value="TreeGrafter"/>
</dbReference>
<evidence type="ECO:0000256" key="6">
    <source>
        <dbReference type="RuleBase" id="RU362125"/>
    </source>
</evidence>
<dbReference type="InterPro" id="IPR052161">
    <property type="entry name" value="Mycobact_Acyl-CoA_DH"/>
</dbReference>
<reference evidence="10 13" key="2">
    <citation type="submission" date="2023-01" db="EMBL/GenBank/DDBJ databases">
        <title>Effects of deletion of Siderophore biosynthase gene in Pseudomonas fragi on quorum sensing and spoliage ability.</title>
        <authorList>
            <person name="Cui F."/>
            <person name="Wang D."/>
            <person name="Liu J."/>
            <person name="Wang Q."/>
            <person name="Li T."/>
            <person name="Li J."/>
        </authorList>
    </citation>
    <scope>NUCLEOTIDE SEQUENCE [LARGE SCALE GENOMIC DNA]</scope>
    <source>
        <strain evidence="10 13">MS-10</strain>
    </source>
</reference>
<dbReference type="InterPro" id="IPR046373">
    <property type="entry name" value="Acyl-CoA_Oxase/DH_mid-dom_sf"/>
</dbReference>
<dbReference type="GO" id="GO:0050660">
    <property type="term" value="F:flavin adenine dinucleotide binding"/>
    <property type="evidence" value="ECO:0007669"/>
    <property type="project" value="InterPro"/>
</dbReference>
<evidence type="ECO:0000313" key="11">
    <source>
        <dbReference type="EMBL" id="VFB19916.1"/>
    </source>
</evidence>
<dbReference type="GeneID" id="89544227"/>
<dbReference type="Gene3D" id="2.40.110.10">
    <property type="entry name" value="Butyryl-CoA Dehydrogenase, subunit A, domain 2"/>
    <property type="match status" value="1"/>
</dbReference>
<evidence type="ECO:0000256" key="4">
    <source>
        <dbReference type="ARBA" id="ARBA00022827"/>
    </source>
</evidence>
<evidence type="ECO:0000313" key="12">
    <source>
        <dbReference type="Proteomes" id="UP000330809"/>
    </source>
</evidence>
<dbReference type="InterPro" id="IPR037069">
    <property type="entry name" value="AcylCoA_DH/ox_N_sf"/>
</dbReference>
<gene>
    <name evidence="11" type="ORF">NCTC10754_02524</name>
    <name evidence="10" type="ORF">PI499_09420</name>
</gene>
<feature type="domain" description="Acyl-CoA dehydrogenase/oxidase C-terminal" evidence="7">
    <location>
        <begin position="238"/>
        <end position="386"/>
    </location>
</feature>
<dbReference type="AlphaFoldDB" id="A0A267CUN3"/>
<dbReference type="PANTHER" id="PTHR43292">
    <property type="entry name" value="ACYL-COA DEHYDROGENASE"/>
    <property type="match status" value="1"/>
</dbReference>
<dbReference type="Pfam" id="PF02770">
    <property type="entry name" value="Acyl-CoA_dh_M"/>
    <property type="match status" value="1"/>
</dbReference>
<evidence type="ECO:0000256" key="2">
    <source>
        <dbReference type="ARBA" id="ARBA00009347"/>
    </source>
</evidence>
<keyword evidence="4 6" id="KW-0274">FAD</keyword>
<dbReference type="InterPro" id="IPR013786">
    <property type="entry name" value="AcylCoA_DH/ox_N"/>
</dbReference>
<dbReference type="EMBL" id="JAQJVI010000009">
    <property type="protein sequence ID" value="MDA7022100.1"/>
    <property type="molecule type" value="Genomic_DNA"/>
</dbReference>
<dbReference type="PANTHER" id="PTHR43292:SF3">
    <property type="entry name" value="ACYL-COA DEHYDROGENASE FADE29"/>
    <property type="match status" value="1"/>
</dbReference>
<feature type="domain" description="Acyl-CoA dehydrogenase/oxidase N-terminal" evidence="9">
    <location>
        <begin position="8"/>
        <end position="125"/>
    </location>
</feature>
<dbReference type="RefSeq" id="WP_095018862.1">
    <property type="nucleotide sequence ID" value="NZ_CAACYJ010000035.1"/>
</dbReference>
<protein>
    <submittedName>
        <fullName evidence="10 11">Acyl-CoA dehydrogenase</fullName>
        <ecNumber evidence="11">1.3.99.-</ecNumber>
    </submittedName>
</protein>
<dbReference type="InterPro" id="IPR009100">
    <property type="entry name" value="AcylCoA_DH/oxidase_NM_dom_sf"/>
</dbReference>
<keyword evidence="5 6" id="KW-0560">Oxidoreductase</keyword>
<feature type="domain" description="Acyl-CoA oxidase/dehydrogenase middle" evidence="8">
    <location>
        <begin position="130"/>
        <end position="225"/>
    </location>
</feature>
<dbReference type="InterPro" id="IPR006091">
    <property type="entry name" value="Acyl-CoA_Oxase/DH_mid-dom"/>
</dbReference>
<evidence type="ECO:0000256" key="1">
    <source>
        <dbReference type="ARBA" id="ARBA00001974"/>
    </source>
</evidence>
<dbReference type="InterPro" id="IPR009075">
    <property type="entry name" value="AcylCo_DH/oxidase_C"/>
</dbReference>
<comment type="similarity">
    <text evidence="2 6">Belongs to the acyl-CoA dehydrogenase family.</text>
</comment>
<dbReference type="SUPFAM" id="SSF47203">
    <property type="entry name" value="Acyl-CoA dehydrogenase C-terminal domain-like"/>
    <property type="match status" value="1"/>
</dbReference>
<name>A0A267CUN3_PSEFR</name>
<dbReference type="EC" id="1.3.99.-" evidence="11"/>
<evidence type="ECO:0000313" key="13">
    <source>
        <dbReference type="Proteomes" id="UP001212337"/>
    </source>
</evidence>
<evidence type="ECO:0000313" key="10">
    <source>
        <dbReference type="EMBL" id="MDA7022100.1"/>
    </source>
</evidence>
<evidence type="ECO:0000256" key="5">
    <source>
        <dbReference type="ARBA" id="ARBA00023002"/>
    </source>
</evidence>